<evidence type="ECO:0000256" key="1">
    <source>
        <dbReference type="SAM" id="Coils"/>
    </source>
</evidence>
<keyword evidence="4" id="KW-1185">Reference proteome</keyword>
<evidence type="ECO:0000313" key="4">
    <source>
        <dbReference type="Proteomes" id="UP000032141"/>
    </source>
</evidence>
<feature type="compositionally biased region" description="Polar residues" evidence="2">
    <location>
        <begin position="839"/>
        <end position="856"/>
    </location>
</feature>
<feature type="region of interest" description="Disordered" evidence="2">
    <location>
        <begin position="896"/>
        <end position="969"/>
    </location>
</feature>
<feature type="compositionally biased region" description="Basic and acidic residues" evidence="2">
    <location>
        <begin position="907"/>
        <end position="926"/>
    </location>
</feature>
<evidence type="ECO:0000313" key="3">
    <source>
        <dbReference type="EnsemblPlants" id="Bo00679s090.1"/>
    </source>
</evidence>
<dbReference type="Proteomes" id="UP000032141">
    <property type="component" value="Unassembled WGS sequence"/>
</dbReference>
<evidence type="ECO:0000256" key="2">
    <source>
        <dbReference type="SAM" id="MobiDB-lite"/>
    </source>
</evidence>
<keyword evidence="1" id="KW-0175">Coiled coil</keyword>
<accession>A0A0D2ZQH7</accession>
<reference evidence="3" key="1">
    <citation type="journal article" date="2014" name="Genome Biol.">
        <title>Transcriptome and methylome profiling reveals relics of genome dominance in the mesopolyploid Brassica oleracea.</title>
        <authorList>
            <person name="Parkin I.A."/>
            <person name="Koh C."/>
            <person name="Tang H."/>
            <person name="Robinson S.J."/>
            <person name="Kagale S."/>
            <person name="Clarke W.E."/>
            <person name="Town C.D."/>
            <person name="Nixon J."/>
            <person name="Krishnakumar V."/>
            <person name="Bidwell S.L."/>
            <person name="Denoeud F."/>
            <person name="Belcram H."/>
            <person name="Links M.G."/>
            <person name="Just J."/>
            <person name="Clarke C."/>
            <person name="Bender T."/>
            <person name="Huebert T."/>
            <person name="Mason A.S."/>
            <person name="Pires J.C."/>
            <person name="Barker G."/>
            <person name="Moore J."/>
            <person name="Walley P.G."/>
            <person name="Manoli S."/>
            <person name="Batley J."/>
            <person name="Edwards D."/>
            <person name="Nelson M.N."/>
            <person name="Wang X."/>
            <person name="Paterson A.H."/>
            <person name="King G."/>
            <person name="Bancroft I."/>
            <person name="Chalhoub B."/>
            <person name="Sharpe A.G."/>
        </authorList>
    </citation>
    <scope>NUCLEOTIDE SEQUENCE [LARGE SCALE GENOMIC DNA]</scope>
    <source>
        <strain evidence="3">cv. TO1000</strain>
    </source>
</reference>
<feature type="compositionally biased region" description="Basic and acidic residues" evidence="2">
    <location>
        <begin position="405"/>
        <end position="427"/>
    </location>
</feature>
<protein>
    <submittedName>
        <fullName evidence="3">Uncharacterized protein</fullName>
    </submittedName>
</protein>
<sequence length="987" mass="109102">MSSGGRLSRKQKGKEVAIASSPARDVSGVPLEEFEQVHHEAMMDTRNLDLSQRILVSESACSYRQEVGGNPAEPQACERDSSGGARDGSLVNYVPTCFYPGEIFEELPAVAPEFLRSPDESGQAWENVIEMQSTPDSVKKLLRERRGLGVTFLIPSKSLRPWSPPVGFQCVYESYFQDDMKLWFLIPRLVTSYMRRRGAALSQFLNGSWRIAVALMVMVAEIDVSMSVRVFEELTSIISLDDGLFSIKMQPSNNVIRRHPNKTFDWQRSYFYVKCDDSAFEDPPDEDYPDHPTSREYPEEFLSSPHAVARLAQEHWENISWERTKRRISLSTKEEQKKINEARKMRGLPDLSAMMAAQLGLPSAEPLIPSGEMAATDTTDASLQCCDSSPGAAAAASKKRSKKRSHDDPSIGDDPETRSEGNDRSEPVEPSTKKRKKKKQQSPEENVANCGTEVARSSAQAGSIVEPPLNFALTDEPQNVSPEVPLQKKRSRQASEPGAARRQVPSAAAPSNPGASSPGSSTGGAPVVRKTLRVEFPDRVSFEYDGPTPLIYALNRCAELVSQIKYGPKSLPPVADLIFRDEYVDAARTKLLCDGVSNFVVEKYDTALKEALAESNKLKKTVAAKSRILRRKRAEWQAEYDKMAEKRDRAVAQRKAQRKRADAAEDELSIVRTTIEALELRKANLMEEMGAKPAEHKKELDRLRDSRIYEVTRERVKVETEMIAKSNKHFGNLRDWRARYAPFDTARLLQSQAFGTKKFIEAFKASGLKIPQETIDMFAAQEEQFEREVTKLNPGEIPEGDLALSPLRLDSYFVDMRAFAGFNPHGSNAHLIDSRTAVAPQNPTTHPEASITPSRSSGHKASGGNLLAPVAQSDGEVTTLALDQAGTAVFEIYDSSAAGQEGDQEGESSKGEGDEEIDKGQSREADDSQANPPDDPFGVHETTPHVEDEGADHSTNVDSPGPSVGDDDAAQELAKDAEECLFVLLEF</sequence>
<organism evidence="3 4">
    <name type="scientific">Brassica oleracea var. oleracea</name>
    <dbReference type="NCBI Taxonomy" id="109376"/>
    <lineage>
        <taxon>Eukaryota</taxon>
        <taxon>Viridiplantae</taxon>
        <taxon>Streptophyta</taxon>
        <taxon>Embryophyta</taxon>
        <taxon>Tracheophyta</taxon>
        <taxon>Spermatophyta</taxon>
        <taxon>Magnoliopsida</taxon>
        <taxon>eudicotyledons</taxon>
        <taxon>Gunneridae</taxon>
        <taxon>Pentapetalae</taxon>
        <taxon>rosids</taxon>
        <taxon>malvids</taxon>
        <taxon>Brassicales</taxon>
        <taxon>Brassicaceae</taxon>
        <taxon>Brassiceae</taxon>
        <taxon>Brassica</taxon>
    </lineage>
</organism>
<dbReference type="AlphaFoldDB" id="A0A0D2ZQH7"/>
<dbReference type="EnsemblPlants" id="Bo00679s090.1">
    <property type="protein sequence ID" value="Bo00679s090.1"/>
    <property type="gene ID" value="Bo00679s090"/>
</dbReference>
<feature type="region of interest" description="Disordered" evidence="2">
    <location>
        <begin position="1"/>
        <end position="21"/>
    </location>
</feature>
<dbReference type="Gramene" id="Bo00679s090.1">
    <property type="protein sequence ID" value="Bo00679s090.1"/>
    <property type="gene ID" value="Bo00679s090"/>
</dbReference>
<name>A0A0D2ZQH7_BRAOL</name>
<feature type="region of interest" description="Disordered" evidence="2">
    <location>
        <begin position="839"/>
        <end position="867"/>
    </location>
</feature>
<feature type="compositionally biased region" description="Low complexity" evidence="2">
    <location>
        <begin position="505"/>
        <end position="526"/>
    </location>
</feature>
<feature type="region of interest" description="Disordered" evidence="2">
    <location>
        <begin position="379"/>
        <end position="526"/>
    </location>
</feature>
<dbReference type="HOGENOM" id="CLU_316973_0_0_1"/>
<proteinExistence type="predicted"/>
<feature type="coiled-coil region" evidence="1">
    <location>
        <begin position="601"/>
        <end position="688"/>
    </location>
</feature>
<feature type="compositionally biased region" description="Basic and acidic residues" evidence="2">
    <location>
        <begin position="942"/>
        <end position="952"/>
    </location>
</feature>
<dbReference type="OMA" id="SACSYRQ"/>
<reference evidence="3" key="2">
    <citation type="submission" date="2015-06" db="UniProtKB">
        <authorList>
            <consortium name="EnsemblPlants"/>
        </authorList>
    </citation>
    <scope>IDENTIFICATION</scope>
</reference>